<sequence length="142" mass="15997">MPALDLSTRRNAASAYRAVGRVEELELIPEHPYPGSDVHWEFTCGRDGCDWNGPLFYSHLRASRGHNRRHPGCTGTPGTYRVRKTDDELLAHLRKVFRDTEFRVAPTPTGRAITWSDGPTLHHVQAHIGPNQVTSFTQLVDL</sequence>
<organism evidence="1 2">
    <name type="scientific">Kitasatospora saccharophila</name>
    <dbReference type="NCBI Taxonomy" id="407973"/>
    <lineage>
        <taxon>Bacteria</taxon>
        <taxon>Bacillati</taxon>
        <taxon>Actinomycetota</taxon>
        <taxon>Actinomycetes</taxon>
        <taxon>Kitasatosporales</taxon>
        <taxon>Streptomycetaceae</taxon>
        <taxon>Kitasatospora</taxon>
    </lineage>
</organism>
<keyword evidence="2" id="KW-1185">Reference proteome</keyword>
<protein>
    <submittedName>
        <fullName evidence="1">Uncharacterized protein</fullName>
    </submittedName>
</protein>
<name>A0ABN2XUB7_9ACTN</name>
<reference evidence="1 2" key="1">
    <citation type="journal article" date="2019" name="Int. J. Syst. Evol. Microbiol.">
        <title>The Global Catalogue of Microorganisms (GCM) 10K type strain sequencing project: providing services to taxonomists for standard genome sequencing and annotation.</title>
        <authorList>
            <consortium name="The Broad Institute Genomics Platform"/>
            <consortium name="The Broad Institute Genome Sequencing Center for Infectious Disease"/>
            <person name="Wu L."/>
            <person name="Ma J."/>
        </authorList>
    </citation>
    <scope>NUCLEOTIDE SEQUENCE [LARGE SCALE GENOMIC DNA]</scope>
    <source>
        <strain evidence="1 2">JCM 14559</strain>
    </source>
</reference>
<comment type="caution">
    <text evidence="1">The sequence shown here is derived from an EMBL/GenBank/DDBJ whole genome shotgun (WGS) entry which is preliminary data.</text>
</comment>
<evidence type="ECO:0000313" key="2">
    <source>
        <dbReference type="Proteomes" id="UP001500897"/>
    </source>
</evidence>
<dbReference type="Proteomes" id="UP001500897">
    <property type="component" value="Unassembled WGS sequence"/>
</dbReference>
<dbReference type="EMBL" id="BAAANS010000055">
    <property type="protein sequence ID" value="GAA2116685.1"/>
    <property type="molecule type" value="Genomic_DNA"/>
</dbReference>
<proteinExistence type="predicted"/>
<dbReference type="RefSeq" id="WP_344557004.1">
    <property type="nucleotide sequence ID" value="NZ_BAAANS010000055.1"/>
</dbReference>
<evidence type="ECO:0000313" key="1">
    <source>
        <dbReference type="EMBL" id="GAA2116685.1"/>
    </source>
</evidence>
<gene>
    <name evidence="1" type="ORF">GCM10009759_62460</name>
</gene>
<accession>A0ABN2XUB7</accession>